<evidence type="ECO:0000259" key="6">
    <source>
        <dbReference type="PROSITE" id="PS51900"/>
    </source>
</evidence>
<organism evidence="7 8">
    <name type="scientific">Desulfosporosinus acididurans</name>
    <dbReference type="NCBI Taxonomy" id="476652"/>
    <lineage>
        <taxon>Bacteria</taxon>
        <taxon>Bacillati</taxon>
        <taxon>Bacillota</taxon>
        <taxon>Clostridia</taxon>
        <taxon>Eubacteriales</taxon>
        <taxon>Desulfitobacteriaceae</taxon>
        <taxon>Desulfosporosinus</taxon>
    </lineage>
</organism>
<comment type="similarity">
    <text evidence="1">Belongs to the 'phage' integrase family.</text>
</comment>
<name>A0A0J1FLR2_9FIRM</name>
<evidence type="ECO:0000313" key="8">
    <source>
        <dbReference type="Proteomes" id="UP000036356"/>
    </source>
</evidence>
<dbReference type="InterPro" id="IPR011010">
    <property type="entry name" value="DNA_brk_join_enz"/>
</dbReference>
<dbReference type="InterPro" id="IPR002104">
    <property type="entry name" value="Integrase_catalytic"/>
</dbReference>
<dbReference type="PROSITE" id="PS51898">
    <property type="entry name" value="TYR_RECOMBINASE"/>
    <property type="match status" value="1"/>
</dbReference>
<keyword evidence="8" id="KW-1185">Reference proteome</keyword>
<dbReference type="GO" id="GO:0003677">
    <property type="term" value="F:DNA binding"/>
    <property type="evidence" value="ECO:0007669"/>
    <property type="project" value="UniProtKB-UniRule"/>
</dbReference>
<dbReference type="InterPro" id="IPR010998">
    <property type="entry name" value="Integrase_recombinase_N"/>
</dbReference>
<evidence type="ECO:0000259" key="5">
    <source>
        <dbReference type="PROSITE" id="PS51898"/>
    </source>
</evidence>
<proteinExistence type="inferred from homology"/>
<feature type="domain" description="Core-binding (CB)" evidence="6">
    <location>
        <begin position="6"/>
        <end position="87"/>
    </location>
</feature>
<dbReference type="InterPro" id="IPR044068">
    <property type="entry name" value="CB"/>
</dbReference>
<dbReference type="Gene3D" id="1.10.150.130">
    <property type="match status" value="1"/>
</dbReference>
<accession>A0A0J1FLR2</accession>
<evidence type="ECO:0000256" key="2">
    <source>
        <dbReference type="ARBA" id="ARBA00023125"/>
    </source>
</evidence>
<dbReference type="InterPro" id="IPR050090">
    <property type="entry name" value="Tyrosine_recombinase_XerCD"/>
</dbReference>
<comment type="caution">
    <text evidence="7">The sequence shown here is derived from an EMBL/GenBank/DDBJ whole genome shotgun (WGS) entry which is preliminary data.</text>
</comment>
<dbReference type="GO" id="GO:0006310">
    <property type="term" value="P:DNA recombination"/>
    <property type="evidence" value="ECO:0007669"/>
    <property type="project" value="UniProtKB-KW"/>
</dbReference>
<sequence length="228" mass="26585">MAKRVRKVTQSLIRWEDTLSMFLAEKKAQGRSDTTIHDYDYHIHKYYRLFPDGNLQANLYAYMTEKIAPATYNIRLAYLKGFYKWCVEQGYMDENPLKNLSKRRAEPRIVELDTETLTELVKLPDVRTYAGLRDKALIFLTIDTGIRPKEACQLTKHDFNSRTLEIFIRAEIAKTRNQRILPVSQATASLISQLIAVRPREWIDVTPIFASADGTMLNRHTWGDRLEK</sequence>
<evidence type="ECO:0000256" key="3">
    <source>
        <dbReference type="ARBA" id="ARBA00023172"/>
    </source>
</evidence>
<dbReference type="PANTHER" id="PTHR30349:SF41">
    <property type="entry name" value="INTEGRASE_RECOMBINASE PROTEIN MJ0367-RELATED"/>
    <property type="match status" value="1"/>
</dbReference>
<dbReference type="PROSITE" id="PS51900">
    <property type="entry name" value="CB"/>
    <property type="match status" value="1"/>
</dbReference>
<protein>
    <submittedName>
        <fullName evidence="7">Tyrosine recombinase XerC</fullName>
    </submittedName>
</protein>
<keyword evidence="2 4" id="KW-0238">DNA-binding</keyword>
<dbReference type="STRING" id="476652.DEAC_c37370"/>
<dbReference type="SUPFAM" id="SSF56349">
    <property type="entry name" value="DNA breaking-rejoining enzymes"/>
    <property type="match status" value="1"/>
</dbReference>
<dbReference type="Gene3D" id="1.10.443.10">
    <property type="entry name" value="Intergrase catalytic core"/>
    <property type="match status" value="1"/>
</dbReference>
<dbReference type="PATRIC" id="fig|476652.3.peg.3954"/>
<dbReference type="InterPro" id="IPR013762">
    <property type="entry name" value="Integrase-like_cat_sf"/>
</dbReference>
<dbReference type="EMBL" id="LDZY01000015">
    <property type="protein sequence ID" value="KLU64307.1"/>
    <property type="molecule type" value="Genomic_DNA"/>
</dbReference>
<dbReference type="GO" id="GO:0015074">
    <property type="term" value="P:DNA integration"/>
    <property type="evidence" value="ECO:0007669"/>
    <property type="project" value="InterPro"/>
</dbReference>
<dbReference type="Pfam" id="PF00589">
    <property type="entry name" value="Phage_integrase"/>
    <property type="match status" value="1"/>
</dbReference>
<dbReference type="Proteomes" id="UP000036356">
    <property type="component" value="Unassembled WGS sequence"/>
</dbReference>
<evidence type="ECO:0000256" key="4">
    <source>
        <dbReference type="PROSITE-ProRule" id="PRU01248"/>
    </source>
</evidence>
<gene>
    <name evidence="7" type="primary">xerC_4</name>
    <name evidence="7" type="ORF">DEAC_c37370</name>
</gene>
<evidence type="ECO:0000313" key="7">
    <source>
        <dbReference type="EMBL" id="KLU64307.1"/>
    </source>
</evidence>
<reference evidence="7 8" key="1">
    <citation type="submission" date="2015-06" db="EMBL/GenBank/DDBJ databases">
        <title>Draft genome of the moderately acidophilic sulfate reducer Candidatus Desulfosporosinus acididurans strain M1.</title>
        <authorList>
            <person name="Poehlein A."/>
            <person name="Petzsch P."/>
            <person name="Johnson B.D."/>
            <person name="Schloemann M."/>
            <person name="Daniel R."/>
            <person name="Muehling M."/>
        </authorList>
    </citation>
    <scope>NUCLEOTIDE SEQUENCE [LARGE SCALE GENOMIC DNA]</scope>
    <source>
        <strain evidence="7 8">M1</strain>
    </source>
</reference>
<evidence type="ECO:0000256" key="1">
    <source>
        <dbReference type="ARBA" id="ARBA00008857"/>
    </source>
</evidence>
<dbReference type="RefSeq" id="WP_053006499.1">
    <property type="nucleotide sequence ID" value="NZ_LDZY01000015.1"/>
</dbReference>
<dbReference type="AlphaFoldDB" id="A0A0J1FLR2"/>
<feature type="domain" description="Tyr recombinase" evidence="5">
    <location>
        <begin position="105"/>
        <end position="228"/>
    </location>
</feature>
<keyword evidence="3" id="KW-0233">DNA recombination</keyword>
<dbReference type="PANTHER" id="PTHR30349">
    <property type="entry name" value="PHAGE INTEGRASE-RELATED"/>
    <property type="match status" value="1"/>
</dbReference>